<accession>A0A2D4Q2W0</accession>
<protein>
    <submittedName>
        <fullName evidence="1">Uncharacterized protein</fullName>
    </submittedName>
</protein>
<dbReference type="EMBL" id="IACN01117629">
    <property type="protein sequence ID" value="LAB63913.1"/>
    <property type="molecule type" value="Transcribed_RNA"/>
</dbReference>
<reference evidence="1" key="2">
    <citation type="submission" date="2017-11" db="EMBL/GenBank/DDBJ databases">
        <title>Coralsnake Venomics: Analyses of Venom Gland Transcriptomes and Proteomes of Six Brazilian Taxa.</title>
        <authorList>
            <person name="Aird S.D."/>
            <person name="Jorge da Silva N."/>
            <person name="Qiu L."/>
            <person name="Villar-Briones A."/>
            <person name="Aparecida-Saddi V."/>
            <person name="Campos-Telles M.P."/>
            <person name="Grau M."/>
            <person name="Mikheyev A.S."/>
        </authorList>
    </citation>
    <scope>NUCLEOTIDE SEQUENCE</scope>
    <source>
        <tissue evidence="1">Venom_gland</tissue>
    </source>
</reference>
<organism evidence="1">
    <name type="scientific">Micrurus surinamensis</name>
    <name type="common">Surinam coral snake</name>
    <dbReference type="NCBI Taxonomy" id="129470"/>
    <lineage>
        <taxon>Eukaryota</taxon>
        <taxon>Metazoa</taxon>
        <taxon>Chordata</taxon>
        <taxon>Craniata</taxon>
        <taxon>Vertebrata</taxon>
        <taxon>Euteleostomi</taxon>
        <taxon>Lepidosauria</taxon>
        <taxon>Squamata</taxon>
        <taxon>Bifurcata</taxon>
        <taxon>Unidentata</taxon>
        <taxon>Episquamata</taxon>
        <taxon>Toxicofera</taxon>
        <taxon>Serpentes</taxon>
        <taxon>Colubroidea</taxon>
        <taxon>Elapidae</taxon>
        <taxon>Elapinae</taxon>
        <taxon>Micrurus</taxon>
    </lineage>
</organism>
<dbReference type="AlphaFoldDB" id="A0A2D4Q2W0"/>
<proteinExistence type="predicted"/>
<name>A0A2D4Q2W0_MICSU</name>
<evidence type="ECO:0000313" key="1">
    <source>
        <dbReference type="EMBL" id="LAB63913.1"/>
    </source>
</evidence>
<reference evidence="1" key="1">
    <citation type="submission" date="2017-07" db="EMBL/GenBank/DDBJ databases">
        <authorList>
            <person name="Mikheyev A."/>
            <person name="Grau M."/>
        </authorList>
    </citation>
    <scope>NUCLEOTIDE SEQUENCE</scope>
    <source>
        <tissue evidence="1">Venom_gland</tissue>
    </source>
</reference>
<sequence length="142" mass="15335">MAPLRGGGFCLHRFKSHNLVTVANHWNFLQDMLSKHGISKTLTKTLLGILLIGGIWFSTLGTFTVQRQACGSDGECVRREAGFLIFLPLLTNMANPLRIPESPCPKCLCFQPGGSVSGEASEKPSGMIPPPVAWKSGSVHCL</sequence>